<proteinExistence type="predicted"/>
<comment type="caution">
    <text evidence="2">The sequence shown here is derived from an EMBL/GenBank/DDBJ whole genome shotgun (WGS) entry which is preliminary data.</text>
</comment>
<dbReference type="AlphaFoldDB" id="A0A553UZE5"/>
<dbReference type="RefSeq" id="WP_120947644.1">
    <property type="nucleotide sequence ID" value="NZ_QXQP01000005.1"/>
</dbReference>
<reference evidence="2" key="2">
    <citation type="submission" date="2019-07" db="EMBL/GenBank/DDBJ databases">
        <authorList>
            <person name="Papic B."/>
        </authorList>
    </citation>
    <scope>NUCLEOTIDE SEQUENCE [LARGE SCALE GENOMIC DNA]</scope>
    <source>
        <strain evidence="2">L8b</strain>
    </source>
</reference>
<protein>
    <submittedName>
        <fullName evidence="2">Agmatine deiminase family protein</fullName>
    </submittedName>
</protein>
<keyword evidence="1" id="KW-0378">Hydrolase</keyword>
<evidence type="ECO:0000256" key="1">
    <source>
        <dbReference type="ARBA" id="ARBA00022801"/>
    </source>
</evidence>
<dbReference type="GO" id="GO:0004668">
    <property type="term" value="F:protein-arginine deiminase activity"/>
    <property type="evidence" value="ECO:0007669"/>
    <property type="project" value="InterPro"/>
</dbReference>
<sequence length="333" mass="37623">MKRFKAEWEEQSAILMAFPHVSSDWIGCLADAQKCFYDIIETISRYQNVLVCVSPDDSATQDRLARFNQVQIVLVECNDTWTRDFGPLCVETNKVMLYLDFIFNAWGGKHSAHLDNAISSKLAQKGLLKHPLRFVDLVLEGGSVESDGEGTLLTTTSCLLNPERNPNKDQNQLSAILKQELGVERILWLDVNPLEGDDTDGHIDTLARFLDPNTIAYVTCNDPHDSHYQPLKAMEKQLKEFRTLKGKRYNLVPLPLPYPKYHQGRRLPATYANFLFANKGGQKVLFAPIYNDPMDAPVLKILQQHTGLEVVGVDCSVLIRENGSLHCATMQLY</sequence>
<dbReference type="Proteomes" id="UP000319322">
    <property type="component" value="Unassembled WGS sequence"/>
</dbReference>
<gene>
    <name evidence="2" type="ORF">FNE76_03755</name>
</gene>
<dbReference type="PANTHER" id="PTHR31377:SF0">
    <property type="entry name" value="AGMATINE DEIMINASE-RELATED"/>
    <property type="match status" value="1"/>
</dbReference>
<dbReference type="InterPro" id="IPR007466">
    <property type="entry name" value="Peptidyl-Arg-deiminase_porph"/>
</dbReference>
<keyword evidence="3" id="KW-1185">Reference proteome</keyword>
<name>A0A553UZE5_9HELI</name>
<dbReference type="Gene3D" id="3.75.10.10">
    <property type="entry name" value="L-arginine/glycine Amidinotransferase, Chain A"/>
    <property type="match status" value="1"/>
</dbReference>
<accession>A0A553UZE5</accession>
<dbReference type="GO" id="GO:0047632">
    <property type="term" value="F:agmatine deiminase activity"/>
    <property type="evidence" value="ECO:0007669"/>
    <property type="project" value="TreeGrafter"/>
</dbReference>
<dbReference type="PANTHER" id="PTHR31377">
    <property type="entry name" value="AGMATINE DEIMINASE-RELATED"/>
    <property type="match status" value="1"/>
</dbReference>
<dbReference type="OrthoDB" id="9808013at2"/>
<evidence type="ECO:0000313" key="3">
    <source>
        <dbReference type="Proteomes" id="UP000319322"/>
    </source>
</evidence>
<evidence type="ECO:0000313" key="2">
    <source>
        <dbReference type="EMBL" id="TSA85593.1"/>
    </source>
</evidence>
<dbReference type="EMBL" id="VKGC01000006">
    <property type="protein sequence ID" value="TSA85593.1"/>
    <property type="molecule type" value="Genomic_DNA"/>
</dbReference>
<dbReference type="Pfam" id="PF04371">
    <property type="entry name" value="PAD_porph"/>
    <property type="match status" value="1"/>
</dbReference>
<dbReference type="SUPFAM" id="SSF55909">
    <property type="entry name" value="Pentein"/>
    <property type="match status" value="1"/>
</dbReference>
<dbReference type="GO" id="GO:0009446">
    <property type="term" value="P:putrescine biosynthetic process"/>
    <property type="evidence" value="ECO:0007669"/>
    <property type="project" value="InterPro"/>
</dbReference>
<reference evidence="2" key="1">
    <citation type="submission" date="2019-07" db="EMBL/GenBank/DDBJ databases">
        <title>Helicobacter labacensis sp. nov., Helicobacter mehlei sp. nov. and Helicobacter vulpis sp. nov., isolated from gastric mucosa of red fox (Vulpis vulpis).</title>
        <authorList>
            <person name="Kusar D."/>
            <person name="Gruntar I."/>
            <person name="Pate M."/>
            <person name="Zajc U."/>
            <person name="Ocepek M."/>
        </authorList>
    </citation>
    <scope>NUCLEOTIDE SEQUENCE [LARGE SCALE GENOMIC DNA]</scope>
    <source>
        <strain evidence="2">L8b</strain>
    </source>
</reference>
<organism evidence="2 3">
    <name type="scientific">Helicobacter mehlei</name>
    <dbReference type="NCBI Taxonomy" id="2316080"/>
    <lineage>
        <taxon>Bacteria</taxon>
        <taxon>Pseudomonadati</taxon>
        <taxon>Campylobacterota</taxon>
        <taxon>Epsilonproteobacteria</taxon>
        <taxon>Campylobacterales</taxon>
        <taxon>Helicobacteraceae</taxon>
        <taxon>Helicobacter</taxon>
    </lineage>
</organism>